<organism evidence="3 4">
    <name type="scientific">Pyrobaculum ferrireducens</name>
    <dbReference type="NCBI Taxonomy" id="1104324"/>
    <lineage>
        <taxon>Archaea</taxon>
        <taxon>Thermoproteota</taxon>
        <taxon>Thermoprotei</taxon>
        <taxon>Thermoproteales</taxon>
        <taxon>Thermoproteaceae</taxon>
        <taxon>Pyrobaculum</taxon>
    </lineage>
</organism>
<dbReference type="InterPro" id="IPR050256">
    <property type="entry name" value="Glycosyltransferase_2"/>
</dbReference>
<dbReference type="PANTHER" id="PTHR48090:SF7">
    <property type="entry name" value="RFBJ PROTEIN"/>
    <property type="match status" value="1"/>
</dbReference>
<sequence length="328" mass="36116">MGASEAEWGLDYVVVLPTLDEREGLAKTLDELFSVGVPPEKIIVIDGGSKDGTCEEAVKRGVRCILQEGRGKADAVRTAIKVTEVPHLVIMDADYTYPARYVPQLLQLLGRCDEVIGARARTERGAQRAVYRLGNRLLTSLFNLTFGTRLTDVLSGMYAVRREALEGLERASRGFGIESEIAAHVASTGGEICEVPIEYRRRVGKKKLKVRHGLLIAVDMLRLALRYNPTFYIFAVAALLTIPGILIASWVAYKWIFLGVKHYVWGIIAVAMTAGGIASATMAVLALYLKRMEIRILRSVKRYVAHPPARNRLTTPEQVAPNQQGSPG</sequence>
<dbReference type="EMBL" id="CP003098">
    <property type="protein sequence ID" value="AET33456.1"/>
    <property type="molecule type" value="Genomic_DNA"/>
</dbReference>
<dbReference type="eggNOG" id="arCOG00894">
    <property type="taxonomic scope" value="Archaea"/>
</dbReference>
<dbReference type="PANTHER" id="PTHR48090">
    <property type="entry name" value="UNDECAPRENYL-PHOSPHATE 4-DEOXY-4-FORMAMIDO-L-ARABINOSE TRANSFERASE-RELATED"/>
    <property type="match status" value="1"/>
</dbReference>
<accession>G7VIH6</accession>
<keyword evidence="4" id="KW-1185">Reference proteome</keyword>
<dbReference type="SUPFAM" id="SSF53448">
    <property type="entry name" value="Nucleotide-diphospho-sugar transferases"/>
    <property type="match status" value="1"/>
</dbReference>
<dbReference type="Proteomes" id="UP000005867">
    <property type="component" value="Chromosome"/>
</dbReference>
<protein>
    <submittedName>
        <fullName evidence="3">Glycosyl transferase, family 2</fullName>
    </submittedName>
</protein>
<dbReference type="OrthoDB" id="11098at2157"/>
<keyword evidence="1" id="KW-0812">Transmembrane</keyword>
<feature type="domain" description="Glycosyltransferase 2-like" evidence="2">
    <location>
        <begin position="14"/>
        <end position="166"/>
    </location>
</feature>
<dbReference type="AlphaFoldDB" id="G7VIH6"/>
<keyword evidence="1" id="KW-1133">Transmembrane helix</keyword>
<proteinExistence type="predicted"/>
<keyword evidence="3" id="KW-0808">Transferase</keyword>
<dbReference type="InterPro" id="IPR001173">
    <property type="entry name" value="Glyco_trans_2-like"/>
</dbReference>
<feature type="transmembrane region" description="Helical" evidence="1">
    <location>
        <begin position="263"/>
        <end position="289"/>
    </location>
</feature>
<dbReference type="KEGG" id="pyr:P186_2061"/>
<keyword evidence="1" id="KW-0472">Membrane</keyword>
<dbReference type="GO" id="GO:0016740">
    <property type="term" value="F:transferase activity"/>
    <property type="evidence" value="ECO:0007669"/>
    <property type="project" value="UniProtKB-KW"/>
</dbReference>
<dbReference type="CDD" id="cd04179">
    <property type="entry name" value="DPM_DPG-synthase_like"/>
    <property type="match status" value="1"/>
</dbReference>
<dbReference type="RefSeq" id="WP_014289281.1">
    <property type="nucleotide sequence ID" value="NC_016645.1"/>
</dbReference>
<evidence type="ECO:0000313" key="4">
    <source>
        <dbReference type="Proteomes" id="UP000005867"/>
    </source>
</evidence>
<gene>
    <name evidence="3" type="ORF">P186_2061</name>
</gene>
<dbReference type="GeneID" id="11596549"/>
<evidence type="ECO:0000256" key="1">
    <source>
        <dbReference type="SAM" id="Phobius"/>
    </source>
</evidence>
<feature type="transmembrane region" description="Helical" evidence="1">
    <location>
        <begin position="230"/>
        <end position="251"/>
    </location>
</feature>
<dbReference type="HOGENOM" id="CLU_033536_7_3_2"/>
<dbReference type="Gene3D" id="3.90.550.10">
    <property type="entry name" value="Spore Coat Polysaccharide Biosynthesis Protein SpsA, Chain A"/>
    <property type="match status" value="1"/>
</dbReference>
<name>G7VIH6_9CREN</name>
<dbReference type="BioCyc" id="PSP1104324:GJSN-2012-MONOMER"/>
<evidence type="ECO:0000313" key="3">
    <source>
        <dbReference type="EMBL" id="AET33456.1"/>
    </source>
</evidence>
<evidence type="ECO:0000259" key="2">
    <source>
        <dbReference type="Pfam" id="PF00535"/>
    </source>
</evidence>
<dbReference type="InterPro" id="IPR029044">
    <property type="entry name" value="Nucleotide-diphossugar_trans"/>
</dbReference>
<dbReference type="Pfam" id="PF00535">
    <property type="entry name" value="Glycos_transf_2"/>
    <property type="match status" value="1"/>
</dbReference>
<reference evidence="3 4" key="1">
    <citation type="journal article" date="2012" name="J. Bacteriol.">
        <title>Complete genome sequence of strain 1860, a crenarchaeon of the genus pyrobaculum able to grow with various electron acceptors.</title>
        <authorList>
            <person name="Mardanov A.V."/>
            <person name="Gumerov V.M."/>
            <person name="Slobodkina G.B."/>
            <person name="Beletsky A.V."/>
            <person name="Bonch-Osmolovskaya E.A."/>
            <person name="Ravin N.V."/>
            <person name="Skryabin K.G."/>
        </authorList>
    </citation>
    <scope>NUCLEOTIDE SEQUENCE [LARGE SCALE GENOMIC DNA]</scope>
    <source>
        <strain evidence="3 4">1860</strain>
    </source>
</reference>
<dbReference type="STRING" id="1104324.P186_2061"/>